<accession>A0A0P1AYS8</accession>
<keyword evidence="2" id="KW-1185">Reference proteome</keyword>
<organism evidence="1 2">
    <name type="scientific">Plasmopara halstedii</name>
    <name type="common">Downy mildew of sunflower</name>
    <dbReference type="NCBI Taxonomy" id="4781"/>
    <lineage>
        <taxon>Eukaryota</taxon>
        <taxon>Sar</taxon>
        <taxon>Stramenopiles</taxon>
        <taxon>Oomycota</taxon>
        <taxon>Peronosporomycetes</taxon>
        <taxon>Peronosporales</taxon>
        <taxon>Peronosporaceae</taxon>
        <taxon>Plasmopara</taxon>
    </lineage>
</organism>
<protein>
    <submittedName>
        <fullName evidence="1">Uncharacterized protein</fullName>
    </submittedName>
</protein>
<dbReference type="RefSeq" id="XP_024582398.1">
    <property type="nucleotide sequence ID" value="XM_024716840.1"/>
</dbReference>
<dbReference type="AlphaFoldDB" id="A0A0P1AYS8"/>
<dbReference type="Proteomes" id="UP000054928">
    <property type="component" value="Unassembled WGS sequence"/>
</dbReference>
<sequence length="76" mass="8990">MELNPCIRWLLRTLVWRSRPLLDFAMTMYRKPMLDCLGYPRGHAIFLHGENMLYNIALGEYFVMTRQDINLLADAV</sequence>
<dbReference type="GeneID" id="36397411"/>
<evidence type="ECO:0000313" key="1">
    <source>
        <dbReference type="EMBL" id="CEG46029.1"/>
    </source>
</evidence>
<dbReference type="EMBL" id="CCYD01001884">
    <property type="protein sequence ID" value="CEG46029.1"/>
    <property type="molecule type" value="Genomic_DNA"/>
</dbReference>
<evidence type="ECO:0000313" key="2">
    <source>
        <dbReference type="Proteomes" id="UP000054928"/>
    </source>
</evidence>
<proteinExistence type="predicted"/>
<reference evidence="2" key="1">
    <citation type="submission" date="2014-09" db="EMBL/GenBank/DDBJ databases">
        <authorList>
            <person name="Sharma Rahul"/>
            <person name="Thines Marco"/>
        </authorList>
    </citation>
    <scope>NUCLEOTIDE SEQUENCE [LARGE SCALE GENOMIC DNA]</scope>
</reference>
<name>A0A0P1AYS8_PLAHL</name>